<sequence>MKVNPINVIKLPWAAFEVMNIPESPLTNDEREIVSNFENILLQSVTEYNSVETIEENSLDFEEPYKNLETFAVEDADFQVPSEGPGDRCSEDDEPLSFDYKRRAVEYRRSAKTKKNRSIDTVRHRYKKVKSVRQLRRWAHQINQEGTYVEKLARISEYTLQNMKNAIDAGLIVHDTDLRRWALQAQGLISHKDFRFKASPTWLLHFKKIHRVTSRKINKFVTRKSVENSEYLHKSAEEFLKRVEPYISEYGYGQNIYNSDQSGFQIEIHSGRTLTEEGTKQVSCIVQSVTSTTHSYTIQPTISADGKLLSPLLIVLKEPSGTFGPIVEQHLFRPPNVFITASKSGKLTSEHFKMWLEEVFIPKVGPKSLLVIDSWSGHCSRVVQETTPPDKKLTTLLIPKGTTGKIQPLDVFRFRIWKNYIRHFSDTVVLLDYDLNLHLRNNIIKLQSLVHNQLSSPRYHNFFRYAWHKSGFIAKKPDEFDKPVDFAFGQSSHPNCEIGGCTNVTVIRCSWCKKSLCLQHFFDEYHYCTDYHP</sequence>
<evidence type="ECO:0000259" key="1">
    <source>
        <dbReference type="Pfam" id="PF03184"/>
    </source>
</evidence>
<reference evidence="4" key="1">
    <citation type="submission" date="2025-08" db="UniProtKB">
        <authorList>
            <consortium name="RefSeq"/>
        </authorList>
    </citation>
    <scope>IDENTIFICATION</scope>
    <source>
        <tissue evidence="4">Thorax and Abdomen</tissue>
    </source>
</reference>
<dbReference type="InterPro" id="IPR035896">
    <property type="entry name" value="AN1-like_Znf"/>
</dbReference>
<keyword evidence="3" id="KW-1185">Reference proteome</keyword>
<dbReference type="Pfam" id="PF04236">
    <property type="entry name" value="Transp_Tc5_C"/>
    <property type="match status" value="1"/>
</dbReference>
<evidence type="ECO:0000313" key="3">
    <source>
        <dbReference type="Proteomes" id="UP000829291"/>
    </source>
</evidence>
<dbReference type="Pfam" id="PF03184">
    <property type="entry name" value="DDE_1"/>
    <property type="match status" value="1"/>
</dbReference>
<evidence type="ECO:0000259" key="2">
    <source>
        <dbReference type="Pfam" id="PF04236"/>
    </source>
</evidence>
<protein>
    <submittedName>
        <fullName evidence="4">Uncharacterized protein LOC124295510 isoform X1</fullName>
    </submittedName>
</protein>
<name>A0ABM3GND3_NEOLC</name>
<gene>
    <name evidence="4" type="primary">LOC124295510</name>
</gene>
<evidence type="ECO:0000313" key="4">
    <source>
        <dbReference type="RefSeq" id="XP_046601787.1"/>
    </source>
</evidence>
<organism evidence="3 4">
    <name type="scientific">Neodiprion lecontei</name>
    <name type="common">Redheaded pine sawfly</name>
    <dbReference type="NCBI Taxonomy" id="441921"/>
    <lineage>
        <taxon>Eukaryota</taxon>
        <taxon>Metazoa</taxon>
        <taxon>Ecdysozoa</taxon>
        <taxon>Arthropoda</taxon>
        <taxon>Hexapoda</taxon>
        <taxon>Insecta</taxon>
        <taxon>Pterygota</taxon>
        <taxon>Neoptera</taxon>
        <taxon>Endopterygota</taxon>
        <taxon>Hymenoptera</taxon>
        <taxon>Tenthredinoidea</taxon>
        <taxon>Diprionidae</taxon>
        <taxon>Diprioninae</taxon>
        <taxon>Neodiprion</taxon>
    </lineage>
</organism>
<dbReference type="SUPFAM" id="SSF118310">
    <property type="entry name" value="AN1-like Zinc finger"/>
    <property type="match status" value="1"/>
</dbReference>
<dbReference type="RefSeq" id="XP_046601787.1">
    <property type="nucleotide sequence ID" value="XM_046745831.1"/>
</dbReference>
<dbReference type="GeneID" id="124295510"/>
<dbReference type="InterPro" id="IPR004875">
    <property type="entry name" value="DDE_SF_endonuclease_dom"/>
</dbReference>
<feature type="domain" description="DDE-1" evidence="1">
    <location>
        <begin position="305"/>
        <end position="422"/>
    </location>
</feature>
<dbReference type="InterPro" id="IPR007350">
    <property type="entry name" value="Transposase_Tc5_C"/>
</dbReference>
<dbReference type="Proteomes" id="UP000829291">
    <property type="component" value="Chromosome 7"/>
</dbReference>
<proteinExistence type="predicted"/>
<feature type="domain" description="Transposase Tc5 C-terminal" evidence="2">
    <location>
        <begin position="467"/>
        <end position="528"/>
    </location>
</feature>
<accession>A0ABM3GND3</accession>